<reference evidence="1" key="2">
    <citation type="submission" date="2020-11" db="EMBL/GenBank/DDBJ databases">
        <authorList>
            <person name="McCartney M.A."/>
            <person name="Auch B."/>
            <person name="Kono T."/>
            <person name="Mallez S."/>
            <person name="Becker A."/>
            <person name="Gohl D.M."/>
            <person name="Silverstein K.A.T."/>
            <person name="Koren S."/>
            <person name="Bechman K.B."/>
            <person name="Herman A."/>
            <person name="Abrahante J.E."/>
            <person name="Garbe J."/>
        </authorList>
    </citation>
    <scope>NUCLEOTIDE SEQUENCE</scope>
    <source>
        <strain evidence="1">Duluth1</strain>
        <tissue evidence="1">Whole animal</tissue>
    </source>
</reference>
<sequence length="70" mass="7894">MDLIGCLGQCAVVFRSKDERASDICSDEESLYEDALDLPETNKRDEATQVEQLMIAHELCLNRPFAPFDS</sequence>
<proteinExistence type="predicted"/>
<gene>
    <name evidence="1" type="ORF">DPMN_061911</name>
</gene>
<dbReference type="AlphaFoldDB" id="A0A9D4C7V7"/>
<dbReference type="EMBL" id="JAIWYP010000013">
    <property type="protein sequence ID" value="KAH3719082.1"/>
    <property type="molecule type" value="Genomic_DNA"/>
</dbReference>
<name>A0A9D4C7V7_DREPO</name>
<evidence type="ECO:0000313" key="2">
    <source>
        <dbReference type="Proteomes" id="UP000828390"/>
    </source>
</evidence>
<keyword evidence="2" id="KW-1185">Reference proteome</keyword>
<reference evidence="1" key="1">
    <citation type="journal article" date="2019" name="bioRxiv">
        <title>The Genome of the Zebra Mussel, Dreissena polymorpha: A Resource for Invasive Species Research.</title>
        <authorList>
            <person name="McCartney M.A."/>
            <person name="Auch B."/>
            <person name="Kono T."/>
            <person name="Mallez S."/>
            <person name="Zhang Y."/>
            <person name="Obille A."/>
            <person name="Becker A."/>
            <person name="Abrahante J.E."/>
            <person name="Garbe J."/>
            <person name="Badalamenti J.P."/>
            <person name="Herman A."/>
            <person name="Mangelson H."/>
            <person name="Liachko I."/>
            <person name="Sullivan S."/>
            <person name="Sone E.D."/>
            <person name="Koren S."/>
            <person name="Silverstein K.A.T."/>
            <person name="Beckman K.B."/>
            <person name="Gohl D.M."/>
        </authorList>
    </citation>
    <scope>NUCLEOTIDE SEQUENCE</scope>
    <source>
        <strain evidence="1">Duluth1</strain>
        <tissue evidence="1">Whole animal</tissue>
    </source>
</reference>
<protein>
    <submittedName>
        <fullName evidence="1">Uncharacterized protein</fullName>
    </submittedName>
</protein>
<accession>A0A9D4C7V7</accession>
<organism evidence="1 2">
    <name type="scientific">Dreissena polymorpha</name>
    <name type="common">Zebra mussel</name>
    <name type="synonym">Mytilus polymorpha</name>
    <dbReference type="NCBI Taxonomy" id="45954"/>
    <lineage>
        <taxon>Eukaryota</taxon>
        <taxon>Metazoa</taxon>
        <taxon>Spiralia</taxon>
        <taxon>Lophotrochozoa</taxon>
        <taxon>Mollusca</taxon>
        <taxon>Bivalvia</taxon>
        <taxon>Autobranchia</taxon>
        <taxon>Heteroconchia</taxon>
        <taxon>Euheterodonta</taxon>
        <taxon>Imparidentia</taxon>
        <taxon>Neoheterodontei</taxon>
        <taxon>Myida</taxon>
        <taxon>Dreissenoidea</taxon>
        <taxon>Dreissenidae</taxon>
        <taxon>Dreissena</taxon>
    </lineage>
</organism>
<comment type="caution">
    <text evidence="1">The sequence shown here is derived from an EMBL/GenBank/DDBJ whole genome shotgun (WGS) entry which is preliminary data.</text>
</comment>
<dbReference type="Proteomes" id="UP000828390">
    <property type="component" value="Unassembled WGS sequence"/>
</dbReference>
<evidence type="ECO:0000313" key="1">
    <source>
        <dbReference type="EMBL" id="KAH3719082.1"/>
    </source>
</evidence>